<evidence type="ECO:0000313" key="1">
    <source>
        <dbReference type="EMBL" id="CAB4159240.1"/>
    </source>
</evidence>
<dbReference type="EMBL" id="LR796676">
    <property type="protein sequence ID" value="CAB4159240.1"/>
    <property type="molecule type" value="Genomic_DNA"/>
</dbReference>
<organism evidence="1">
    <name type="scientific">uncultured Caudovirales phage</name>
    <dbReference type="NCBI Taxonomy" id="2100421"/>
    <lineage>
        <taxon>Viruses</taxon>
        <taxon>Duplodnaviria</taxon>
        <taxon>Heunggongvirae</taxon>
        <taxon>Uroviricota</taxon>
        <taxon>Caudoviricetes</taxon>
        <taxon>Peduoviridae</taxon>
        <taxon>Maltschvirus</taxon>
        <taxon>Maltschvirus maltsch</taxon>
    </lineage>
</organism>
<sequence>MIDFELLDAVEGDVDMDPFEYYSVLQAAINGGTAWRLQGAYGRELMAAITNGFCMLGENATTDYYGNVIPSRDDVKPGTKGSYDYVVRLQGETWANTIDG</sequence>
<name>A0A6J5NHK4_9CAUD</name>
<protein>
    <submittedName>
        <fullName evidence="1">Uncharacterized protein</fullName>
    </submittedName>
</protein>
<proteinExistence type="predicted"/>
<gene>
    <name evidence="1" type="ORF">UFOVP713_65</name>
</gene>
<accession>A0A6J5NHK4</accession>
<reference evidence="1" key="1">
    <citation type="submission" date="2020-04" db="EMBL/GenBank/DDBJ databases">
        <authorList>
            <person name="Chiriac C."/>
            <person name="Salcher M."/>
            <person name="Ghai R."/>
            <person name="Kavagutti S V."/>
        </authorList>
    </citation>
    <scope>NUCLEOTIDE SEQUENCE</scope>
</reference>